<evidence type="ECO:0000256" key="12">
    <source>
        <dbReference type="ARBA" id="ARBA00023012"/>
    </source>
</evidence>
<dbReference type="InterPro" id="IPR010559">
    <property type="entry name" value="Sig_transdc_His_kin_internal"/>
</dbReference>
<dbReference type="Pfam" id="PF06580">
    <property type="entry name" value="His_kinase"/>
    <property type="match status" value="1"/>
</dbReference>
<comment type="catalytic activity">
    <reaction evidence="1">
        <text>ATP + protein L-histidine = ADP + protein N-phospho-L-histidine.</text>
        <dbReference type="EC" id="2.7.13.3"/>
    </reaction>
</comment>
<evidence type="ECO:0000256" key="1">
    <source>
        <dbReference type="ARBA" id="ARBA00000085"/>
    </source>
</evidence>
<feature type="transmembrane region" description="Helical" evidence="15">
    <location>
        <begin position="20"/>
        <end position="40"/>
    </location>
</feature>
<evidence type="ECO:0000256" key="9">
    <source>
        <dbReference type="ARBA" id="ARBA00022777"/>
    </source>
</evidence>
<dbReference type="GO" id="GO:0005886">
    <property type="term" value="C:plasma membrane"/>
    <property type="evidence" value="ECO:0007669"/>
    <property type="project" value="UniProtKB-SubCell"/>
</dbReference>
<name>A0A6H2GSR8_9BACL</name>
<feature type="domain" description="Histidine kinase" evidence="16">
    <location>
        <begin position="470"/>
        <end position="574"/>
    </location>
</feature>
<dbReference type="EMBL" id="CP051428">
    <property type="protein sequence ID" value="QJC50399.1"/>
    <property type="molecule type" value="Genomic_DNA"/>
</dbReference>
<dbReference type="KEGG" id="palr:HGI30_01525"/>
<accession>A0A6H2GSR8</accession>
<dbReference type="Proteomes" id="UP000502136">
    <property type="component" value="Chromosome"/>
</dbReference>
<keyword evidence="13 15" id="KW-0472">Membrane</keyword>
<evidence type="ECO:0000256" key="15">
    <source>
        <dbReference type="SAM" id="Phobius"/>
    </source>
</evidence>
<dbReference type="InterPro" id="IPR036890">
    <property type="entry name" value="HATPase_C_sf"/>
</dbReference>
<proteinExistence type="predicted"/>
<evidence type="ECO:0000256" key="14">
    <source>
        <dbReference type="SAM" id="Coils"/>
    </source>
</evidence>
<protein>
    <recommendedName>
        <fullName evidence="3">histidine kinase</fullName>
        <ecNumber evidence="3">2.7.13.3</ecNumber>
    </recommendedName>
</protein>
<dbReference type="Pfam" id="PF02518">
    <property type="entry name" value="HATPase_c"/>
    <property type="match status" value="1"/>
</dbReference>
<evidence type="ECO:0000313" key="17">
    <source>
        <dbReference type="EMBL" id="QJC50399.1"/>
    </source>
</evidence>
<evidence type="ECO:0000256" key="4">
    <source>
        <dbReference type="ARBA" id="ARBA00022475"/>
    </source>
</evidence>
<dbReference type="PRINTS" id="PR00344">
    <property type="entry name" value="BCTRLSENSOR"/>
</dbReference>
<dbReference type="PANTHER" id="PTHR34220">
    <property type="entry name" value="SENSOR HISTIDINE KINASE YPDA"/>
    <property type="match status" value="1"/>
</dbReference>
<keyword evidence="9 17" id="KW-0418">Kinase</keyword>
<keyword evidence="7 15" id="KW-0812">Transmembrane</keyword>
<comment type="subcellular location">
    <subcellularLocation>
        <location evidence="2">Cell membrane</location>
        <topology evidence="2">Multi-pass membrane protein</topology>
    </subcellularLocation>
</comment>
<dbReference type="PANTHER" id="PTHR34220:SF11">
    <property type="entry name" value="SENSOR PROTEIN KINASE HPTS"/>
    <property type="match status" value="1"/>
</dbReference>
<evidence type="ECO:0000313" key="18">
    <source>
        <dbReference type="Proteomes" id="UP000502136"/>
    </source>
</evidence>
<keyword evidence="8" id="KW-0547">Nucleotide-binding</keyword>
<dbReference type="PROSITE" id="PS50109">
    <property type="entry name" value="HIS_KIN"/>
    <property type="match status" value="1"/>
</dbReference>
<dbReference type="InterPro" id="IPR004358">
    <property type="entry name" value="Sig_transdc_His_kin-like_C"/>
</dbReference>
<dbReference type="InterPro" id="IPR050640">
    <property type="entry name" value="Bact_2-comp_sensor_kinase"/>
</dbReference>
<dbReference type="Gene3D" id="3.30.565.10">
    <property type="entry name" value="Histidine kinase-like ATPase, C-terminal domain"/>
    <property type="match status" value="1"/>
</dbReference>
<keyword evidence="4" id="KW-1003">Cell membrane</keyword>
<reference evidence="17 18" key="1">
    <citation type="submission" date="2020-04" db="EMBL/GenBank/DDBJ databases">
        <title>Novel Paenibacillus strain UniB2 isolated from commercial digestive syrup.</title>
        <authorList>
            <person name="Thorat V."/>
            <person name="Kirdat K."/>
            <person name="Tiwarekar B."/>
            <person name="Yadav A."/>
        </authorList>
    </citation>
    <scope>NUCLEOTIDE SEQUENCE [LARGE SCALE GENOMIC DNA]</scope>
    <source>
        <strain evidence="17 18">UniB2</strain>
    </source>
</reference>
<dbReference type="InterPro" id="IPR003594">
    <property type="entry name" value="HATPase_dom"/>
</dbReference>
<evidence type="ECO:0000256" key="10">
    <source>
        <dbReference type="ARBA" id="ARBA00022840"/>
    </source>
</evidence>
<evidence type="ECO:0000256" key="3">
    <source>
        <dbReference type="ARBA" id="ARBA00012438"/>
    </source>
</evidence>
<keyword evidence="10" id="KW-0067">ATP-binding</keyword>
<evidence type="ECO:0000256" key="13">
    <source>
        <dbReference type="ARBA" id="ARBA00023136"/>
    </source>
</evidence>
<dbReference type="SMART" id="SM00387">
    <property type="entry name" value="HATPase_c"/>
    <property type="match status" value="1"/>
</dbReference>
<dbReference type="InterPro" id="IPR005467">
    <property type="entry name" value="His_kinase_dom"/>
</dbReference>
<evidence type="ECO:0000256" key="11">
    <source>
        <dbReference type="ARBA" id="ARBA00022989"/>
    </source>
</evidence>
<organism evidence="17 18">
    <name type="scientific">Paenibacillus albicereus</name>
    <dbReference type="NCBI Taxonomy" id="2726185"/>
    <lineage>
        <taxon>Bacteria</taxon>
        <taxon>Bacillati</taxon>
        <taxon>Bacillota</taxon>
        <taxon>Bacilli</taxon>
        <taxon>Bacillales</taxon>
        <taxon>Paenibacillaceae</taxon>
        <taxon>Paenibacillus</taxon>
    </lineage>
</organism>
<keyword evidence="12" id="KW-0902">Two-component regulatory system</keyword>
<keyword evidence="14" id="KW-0175">Coiled coil</keyword>
<keyword evidence="11 15" id="KW-1133">Transmembrane helix</keyword>
<dbReference type="SUPFAM" id="SSF55874">
    <property type="entry name" value="ATPase domain of HSP90 chaperone/DNA topoisomerase II/histidine kinase"/>
    <property type="match status" value="1"/>
</dbReference>
<feature type="coiled-coil region" evidence="14">
    <location>
        <begin position="349"/>
        <end position="381"/>
    </location>
</feature>
<feature type="transmembrane region" description="Helical" evidence="15">
    <location>
        <begin position="289"/>
        <end position="307"/>
    </location>
</feature>
<sequence>MHELRRKLPGSGLFSLRKRILLVLIIGFAGFAILMASVSYNAIYTMQHDKIETSMAFNLYQQTSKLDQTYAYLLQVTQQMMPEGTVGNLMESYLAAPDSYHELLLSRDIAYNIGLVTFSNPAIELVMYYNEERDKASYSNLPLRESFDLDSLPDTAGMNGLKYQSPHLSMCRFSDDLVVSVTREVQFSDGSKRIIYVEARSDVAKDMNALAYGLNLPYTLAFTDPNDVVTYSSNPSAYEAGQSLALSGRAGMDGGYVWNRLEGGYGYGLTLLLPASSYNRELYTWKNHMYGILAVALLMMLLLTLLLRRLFNRPFFLIEKEMRTFGKGYMGTRTVRTGILEFDRIFGQFTIMKRQIQQLMLEAEQKEKRRHQLELEKLASQINPHFLMNTLNSVRWLALLHKQAEIERFVTALIALLSYNLGKSTEPATLRSELQVMATYLELQQMRYDFEVRLDVVEGSYLDGPVARFILQPIVENAVCHGIDDNGRLDIVVRPDPSAGTVAIVIRDDGKGLSRETLELLQRGTPDERQEGWGIGLRYVRSMLEAHYGFKARLTIDSCPNQGTTVTLVLPDSRSQAKERAI</sequence>
<keyword evidence="6" id="KW-0808">Transferase</keyword>
<keyword evidence="5" id="KW-0597">Phosphoprotein</keyword>
<evidence type="ECO:0000256" key="8">
    <source>
        <dbReference type="ARBA" id="ARBA00022741"/>
    </source>
</evidence>
<evidence type="ECO:0000256" key="5">
    <source>
        <dbReference type="ARBA" id="ARBA00022553"/>
    </source>
</evidence>
<evidence type="ECO:0000259" key="16">
    <source>
        <dbReference type="PROSITE" id="PS50109"/>
    </source>
</evidence>
<gene>
    <name evidence="17" type="ORF">HGI30_01525</name>
</gene>
<dbReference type="RefSeq" id="WP_168906078.1">
    <property type="nucleotide sequence ID" value="NZ_CP051428.1"/>
</dbReference>
<evidence type="ECO:0000256" key="7">
    <source>
        <dbReference type="ARBA" id="ARBA00022692"/>
    </source>
</evidence>
<evidence type="ECO:0000256" key="2">
    <source>
        <dbReference type="ARBA" id="ARBA00004651"/>
    </source>
</evidence>
<evidence type="ECO:0000256" key="6">
    <source>
        <dbReference type="ARBA" id="ARBA00022679"/>
    </source>
</evidence>
<dbReference type="GO" id="GO:0005524">
    <property type="term" value="F:ATP binding"/>
    <property type="evidence" value="ECO:0007669"/>
    <property type="project" value="UniProtKB-KW"/>
</dbReference>
<dbReference type="EC" id="2.7.13.3" evidence="3"/>
<dbReference type="AlphaFoldDB" id="A0A6H2GSR8"/>
<keyword evidence="18" id="KW-1185">Reference proteome</keyword>
<dbReference type="GO" id="GO:0000155">
    <property type="term" value="F:phosphorelay sensor kinase activity"/>
    <property type="evidence" value="ECO:0007669"/>
    <property type="project" value="InterPro"/>
</dbReference>